<organism evidence="1 2">
    <name type="scientific">Aliivibrio fischeri</name>
    <name type="common">Vibrio fischeri</name>
    <dbReference type="NCBI Taxonomy" id="668"/>
    <lineage>
        <taxon>Bacteria</taxon>
        <taxon>Pseudomonadati</taxon>
        <taxon>Pseudomonadota</taxon>
        <taxon>Gammaproteobacteria</taxon>
        <taxon>Vibrionales</taxon>
        <taxon>Vibrionaceae</taxon>
        <taxon>Aliivibrio</taxon>
    </lineage>
</organism>
<comment type="caution">
    <text evidence="1">The sequence shown here is derived from an EMBL/GenBank/DDBJ whole genome shotgun (WGS) entry which is preliminary data.</text>
</comment>
<sequence length="52" mass="6187">MSYNERFLNALNKSLELGLQVDSDLLPFNNPKRLWSYAHIFFITWGLKCRLI</sequence>
<protein>
    <submittedName>
        <fullName evidence="1">Uncharacterized protein</fullName>
    </submittedName>
</protein>
<dbReference type="AlphaFoldDB" id="A0A510UTJ0"/>
<name>A0A510UTJ0_ALIFS</name>
<evidence type="ECO:0000313" key="1">
    <source>
        <dbReference type="EMBL" id="GEK16145.1"/>
    </source>
</evidence>
<reference evidence="1 2" key="1">
    <citation type="submission" date="2019-07" db="EMBL/GenBank/DDBJ databases">
        <title>Whole genome shotgun sequence of Aliivibrio fischeri NBRC 101058.</title>
        <authorList>
            <person name="Hosoyama A."/>
            <person name="Uohara A."/>
            <person name="Ohji S."/>
            <person name="Ichikawa N."/>
        </authorList>
    </citation>
    <scope>NUCLEOTIDE SEQUENCE [LARGE SCALE GENOMIC DNA]</scope>
    <source>
        <strain evidence="1 2">NBRC 101058</strain>
    </source>
</reference>
<dbReference type="Proteomes" id="UP000321787">
    <property type="component" value="Unassembled WGS sequence"/>
</dbReference>
<proteinExistence type="predicted"/>
<accession>A0A510UTJ0</accession>
<dbReference type="EMBL" id="BJTZ01000074">
    <property type="protein sequence ID" value="GEK16145.1"/>
    <property type="molecule type" value="Genomic_DNA"/>
</dbReference>
<gene>
    <name evidence="1" type="ORF">AFI02nite_41810</name>
</gene>
<evidence type="ECO:0000313" key="2">
    <source>
        <dbReference type="Proteomes" id="UP000321787"/>
    </source>
</evidence>